<sequence length="273" mass="30576">MSLRILIAGEVVGKAGIVAIKSFLPSFKTSKKIDFVISGNNFTTGLRGLGKKHAFLLRKYGVDVLTLGENAFTRSDLADTLDKYNFILKPLNCPVKLIGYSYFIYNISGKKLAVMRIVGQTGTTKYKFNHPFYSFDYFYEKIKMQTNNIIVLFDSNTTAEVNALFFYLKSRVSACLGIGKRVLTADLRILDNTAVITDLGRVGSLDSVVGYAPDLEVDKFLKGFLNQRFNEAWEGLGFNGVLIDIDENGHSFSVDTVREYIDYKPSLKDMDIV</sequence>
<dbReference type="STRING" id="1245910.OY14_02350"/>
<dbReference type="PANTHER" id="PTHR36303:SF1">
    <property type="entry name" value="2',3'-CYCLIC-NUCLEOTIDE 2'-PHOSPHODIESTERASE"/>
    <property type="match status" value="1"/>
</dbReference>
<dbReference type="SUPFAM" id="SSF56300">
    <property type="entry name" value="Metallo-dependent phosphatases"/>
    <property type="match status" value="1"/>
</dbReference>
<dbReference type="InterPro" id="IPR029052">
    <property type="entry name" value="Metallo-depent_PP-like"/>
</dbReference>
<gene>
    <name evidence="1" type="ORF">OY14_02350</name>
</gene>
<dbReference type="Gene3D" id="3.60.21.10">
    <property type="match status" value="1"/>
</dbReference>
<proteinExistence type="predicted"/>
<dbReference type="EMBL" id="CP009910">
    <property type="protein sequence ID" value="AJA90282.1"/>
    <property type="molecule type" value="Genomic_DNA"/>
</dbReference>
<evidence type="ECO:0000313" key="1">
    <source>
        <dbReference type="EMBL" id="AJA90282.1"/>
    </source>
</evidence>
<dbReference type="PANTHER" id="PTHR36303">
    <property type="entry name" value="2',3'-CYCLIC-NUCLEOTIDE 2'-PHOSPHODIESTERASE"/>
    <property type="match status" value="1"/>
</dbReference>
<dbReference type="AlphaFoldDB" id="A0A0A7V224"/>
<dbReference type="PIRSF" id="PIRSF004789">
    <property type="entry name" value="DR1281"/>
    <property type="match status" value="1"/>
</dbReference>
<dbReference type="KEGG" id="bchi:OY14_02350"/>
<reference evidence="1 2" key="1">
    <citation type="journal article" date="2015" name="Genome Announc.">
        <title>Genome Sequence of Borrelia chilensis VA1, a South American Member of the Lyme Borreliosis Group.</title>
        <authorList>
            <person name="Huang W."/>
            <person name="Ojaimi C."/>
            <person name="Fallon J.T."/>
            <person name="Travisany D."/>
            <person name="Maass A."/>
            <person name="Ivanova L."/>
            <person name="Tomova A."/>
            <person name="Gonzalez-Acuna D."/>
            <person name="Godfrey H.P."/>
            <person name="Cabello F.C."/>
        </authorList>
    </citation>
    <scope>NUCLEOTIDE SEQUENCE [LARGE SCALE GENOMIC DNA]</scope>
    <source>
        <strain evidence="1 2">VA1</strain>
    </source>
</reference>
<dbReference type="GO" id="GO:0004113">
    <property type="term" value="F:2',3'-cyclic-nucleotide 3'-phosphodiesterase activity"/>
    <property type="evidence" value="ECO:0007669"/>
    <property type="project" value="TreeGrafter"/>
</dbReference>
<organism evidence="1 2">
    <name type="scientific">Borreliella chilensis</name>
    <dbReference type="NCBI Taxonomy" id="1245910"/>
    <lineage>
        <taxon>Bacteria</taxon>
        <taxon>Pseudomonadati</taxon>
        <taxon>Spirochaetota</taxon>
        <taxon>Spirochaetia</taxon>
        <taxon>Spirochaetales</taxon>
        <taxon>Borreliaceae</taxon>
        <taxon>Borreliella</taxon>
    </lineage>
</organism>
<accession>A0A0A7V224</accession>
<protein>
    <recommendedName>
        <fullName evidence="3">Metallophosphoesterase</fullName>
    </recommendedName>
</protein>
<dbReference type="HOGENOM" id="CLU_068238_0_0_12"/>
<dbReference type="InterPro" id="IPR005235">
    <property type="entry name" value="YmdB-like"/>
</dbReference>
<dbReference type="Proteomes" id="UP000030940">
    <property type="component" value="Chromosome"/>
</dbReference>
<name>A0A0A7V224_9SPIR</name>
<evidence type="ECO:0008006" key="3">
    <source>
        <dbReference type="Google" id="ProtNLM"/>
    </source>
</evidence>
<keyword evidence="2" id="KW-1185">Reference proteome</keyword>
<evidence type="ECO:0000313" key="2">
    <source>
        <dbReference type="Proteomes" id="UP000030940"/>
    </source>
</evidence>
<dbReference type="Pfam" id="PF13277">
    <property type="entry name" value="YmdB"/>
    <property type="match status" value="1"/>
</dbReference>